<dbReference type="PROSITE" id="PS50929">
    <property type="entry name" value="ABC_TM1F"/>
    <property type="match status" value="1"/>
</dbReference>
<evidence type="ECO:0000256" key="2">
    <source>
        <dbReference type="ARBA" id="ARBA00022692"/>
    </source>
</evidence>
<evidence type="ECO:0000256" key="3">
    <source>
        <dbReference type="ARBA" id="ARBA00022741"/>
    </source>
</evidence>
<dbReference type="Pfam" id="PF00005">
    <property type="entry name" value="ABC_tran"/>
    <property type="match status" value="1"/>
</dbReference>
<evidence type="ECO:0000256" key="4">
    <source>
        <dbReference type="ARBA" id="ARBA00022840"/>
    </source>
</evidence>
<evidence type="ECO:0000256" key="6">
    <source>
        <dbReference type="ARBA" id="ARBA00023136"/>
    </source>
</evidence>
<keyword evidence="2 7" id="KW-0812">Transmembrane</keyword>
<dbReference type="InterPro" id="IPR027417">
    <property type="entry name" value="P-loop_NTPase"/>
</dbReference>
<proteinExistence type="predicted"/>
<evidence type="ECO:0000313" key="10">
    <source>
        <dbReference type="EMBL" id="GHF03468.1"/>
    </source>
</evidence>
<keyword evidence="6 7" id="KW-0472">Membrane</keyword>
<keyword evidence="3" id="KW-0547">Nucleotide-binding</keyword>
<dbReference type="InterPro" id="IPR003593">
    <property type="entry name" value="AAA+_ATPase"/>
</dbReference>
<dbReference type="EMBL" id="BNCH01000006">
    <property type="protein sequence ID" value="GHF03468.1"/>
    <property type="molecule type" value="Genomic_DNA"/>
</dbReference>
<dbReference type="InterPro" id="IPR047957">
    <property type="entry name" value="ABC_AprD-like_6TM"/>
</dbReference>
<dbReference type="PROSITE" id="PS50893">
    <property type="entry name" value="ABC_TRANSPORTER_2"/>
    <property type="match status" value="1"/>
</dbReference>
<dbReference type="SUPFAM" id="SSF90123">
    <property type="entry name" value="ABC transporter transmembrane region"/>
    <property type="match status" value="1"/>
</dbReference>
<gene>
    <name evidence="10" type="primary">rspD</name>
    <name evidence="10" type="ORF">GCM10016455_25960</name>
</gene>
<keyword evidence="4" id="KW-0067">ATP-binding</keyword>
<dbReference type="PANTHER" id="PTHR43394:SF1">
    <property type="entry name" value="ATP-BINDING CASSETTE SUB-FAMILY B MEMBER 10, MITOCHONDRIAL"/>
    <property type="match status" value="1"/>
</dbReference>
<sequence>MSEQFSAKPKKNPYKKELSRLRRAFLTVGLFSAAINLLMLTGPLYMLQVYDRVLSSGSVATLQGLFVIVVILYAFLGVYEFLRARLLSRASYRMDQAVGADTFGFWLRSGFVDNKEHYNPVQDLGVIRAFLASPAILGLFDLPWIPIFLAVVFFIHPWLGWLTVGGALIVIIAAVINRFASRGPIKNAGTSEGVERSFVERARRNAEAVMALGMLDKVTDRWRGLHQTSLGHSQTGGDRSEVVAAFSKSFRLLLQSTLLTVGAFLALRQEISPGMIIATSIVAGRALAPVDQVIGHWRSIGRAGDAHRRLKEAMDYIPDPQAGFDLPDPKGHLVVKNVTKLTPKNSLVSDRPRILERVSFELEPGDGLGVVGSSAAGKSSLARLLVGLWQPDHGEVRLDGATLNQWQNKDLGRHIGYLPQRVEMLPGTIAENIARFDPAARDEDVIEAAQIAGVHDMILKMPQGYATYVGTTEQPLSGGQTQRLGLARALYGSPRLLVLDEPNSNLDAKGDEALANAVIGMRRKGCTVLVMAHRPSVIQAVNKILILHEGRVGRFGMKEEVLQHAAPPRPTAAPSSVFEV</sequence>
<evidence type="ECO:0000256" key="7">
    <source>
        <dbReference type="SAM" id="Phobius"/>
    </source>
</evidence>
<feature type="transmembrane region" description="Helical" evidence="7">
    <location>
        <begin position="21"/>
        <end position="40"/>
    </location>
</feature>
<reference evidence="11" key="1">
    <citation type="journal article" date="2019" name="Int. J. Syst. Evol. Microbiol.">
        <title>The Global Catalogue of Microorganisms (GCM) 10K type strain sequencing project: providing services to taxonomists for standard genome sequencing and annotation.</title>
        <authorList>
            <consortium name="The Broad Institute Genomics Platform"/>
            <consortium name="The Broad Institute Genome Sequencing Center for Infectious Disease"/>
            <person name="Wu L."/>
            <person name="Ma J."/>
        </authorList>
    </citation>
    <scope>NUCLEOTIDE SEQUENCE [LARGE SCALE GENOMIC DNA]</scope>
    <source>
        <strain evidence="11">KCTC 42443</strain>
    </source>
</reference>
<dbReference type="SMART" id="SM00382">
    <property type="entry name" value="AAA"/>
    <property type="match status" value="1"/>
</dbReference>
<dbReference type="InterPro" id="IPR010128">
    <property type="entry name" value="ATPase_T1SS_PrtD-like"/>
</dbReference>
<evidence type="ECO:0000313" key="11">
    <source>
        <dbReference type="Proteomes" id="UP000609802"/>
    </source>
</evidence>
<keyword evidence="5 7" id="KW-1133">Transmembrane helix</keyword>
<dbReference type="Pfam" id="PF00664">
    <property type="entry name" value="ABC_membrane"/>
    <property type="match status" value="1"/>
</dbReference>
<feature type="transmembrane region" description="Helical" evidence="7">
    <location>
        <begin position="161"/>
        <end position="180"/>
    </location>
</feature>
<dbReference type="InterPro" id="IPR036640">
    <property type="entry name" value="ABC1_TM_sf"/>
</dbReference>
<keyword evidence="11" id="KW-1185">Reference proteome</keyword>
<protein>
    <submittedName>
        <fullName evidence="10">Type I secretion protein</fullName>
    </submittedName>
</protein>
<dbReference type="CDD" id="cd18586">
    <property type="entry name" value="ABC_6TM_PrtD_like"/>
    <property type="match status" value="1"/>
</dbReference>
<dbReference type="PANTHER" id="PTHR43394">
    <property type="entry name" value="ATP-DEPENDENT PERMEASE MDL1, MITOCHONDRIAL"/>
    <property type="match status" value="1"/>
</dbReference>
<evidence type="ECO:0000259" key="8">
    <source>
        <dbReference type="PROSITE" id="PS50893"/>
    </source>
</evidence>
<dbReference type="Gene3D" id="1.20.1560.10">
    <property type="entry name" value="ABC transporter type 1, transmembrane domain"/>
    <property type="match status" value="1"/>
</dbReference>
<dbReference type="RefSeq" id="WP_191286974.1">
    <property type="nucleotide sequence ID" value="NZ_BNCH01000006.1"/>
</dbReference>
<feature type="domain" description="ABC transporter" evidence="8">
    <location>
        <begin position="333"/>
        <end position="574"/>
    </location>
</feature>
<dbReference type="NCBIfam" id="TIGR01842">
    <property type="entry name" value="type_I_sec_PrtD"/>
    <property type="match status" value="1"/>
</dbReference>
<dbReference type="Proteomes" id="UP000609802">
    <property type="component" value="Unassembled WGS sequence"/>
</dbReference>
<evidence type="ECO:0000256" key="1">
    <source>
        <dbReference type="ARBA" id="ARBA00004651"/>
    </source>
</evidence>
<dbReference type="InterPro" id="IPR039421">
    <property type="entry name" value="Type_1_exporter"/>
</dbReference>
<evidence type="ECO:0000256" key="5">
    <source>
        <dbReference type="ARBA" id="ARBA00022989"/>
    </source>
</evidence>
<comment type="subcellular location">
    <subcellularLocation>
        <location evidence="1">Cell membrane</location>
        <topology evidence="1">Multi-pass membrane protein</topology>
    </subcellularLocation>
</comment>
<comment type="caution">
    <text evidence="10">The sequence shown here is derived from an EMBL/GenBank/DDBJ whole genome shotgun (WGS) entry which is preliminary data.</text>
</comment>
<evidence type="ECO:0000259" key="9">
    <source>
        <dbReference type="PROSITE" id="PS50929"/>
    </source>
</evidence>
<organism evidence="10 11">
    <name type="scientific">Aliiroseovarius zhejiangensis</name>
    <dbReference type="NCBI Taxonomy" id="1632025"/>
    <lineage>
        <taxon>Bacteria</taxon>
        <taxon>Pseudomonadati</taxon>
        <taxon>Pseudomonadota</taxon>
        <taxon>Alphaproteobacteria</taxon>
        <taxon>Rhodobacterales</taxon>
        <taxon>Paracoccaceae</taxon>
        <taxon>Aliiroseovarius</taxon>
    </lineage>
</organism>
<accession>A0ABQ3J4V9</accession>
<dbReference type="Gene3D" id="3.40.50.300">
    <property type="entry name" value="P-loop containing nucleotide triphosphate hydrolases"/>
    <property type="match status" value="1"/>
</dbReference>
<feature type="transmembrane region" description="Helical" evidence="7">
    <location>
        <begin position="60"/>
        <end position="82"/>
    </location>
</feature>
<dbReference type="InterPro" id="IPR011527">
    <property type="entry name" value="ABC1_TM_dom"/>
</dbReference>
<feature type="transmembrane region" description="Helical" evidence="7">
    <location>
        <begin position="135"/>
        <end position="155"/>
    </location>
</feature>
<name>A0ABQ3J4V9_9RHOB</name>
<dbReference type="InterPro" id="IPR003439">
    <property type="entry name" value="ABC_transporter-like_ATP-bd"/>
</dbReference>
<dbReference type="SUPFAM" id="SSF52540">
    <property type="entry name" value="P-loop containing nucleoside triphosphate hydrolases"/>
    <property type="match status" value="1"/>
</dbReference>
<feature type="domain" description="ABC transmembrane type-1" evidence="9">
    <location>
        <begin position="26"/>
        <end position="302"/>
    </location>
</feature>